<dbReference type="GO" id="GO:0009658">
    <property type="term" value="P:chloroplast organization"/>
    <property type="evidence" value="ECO:0007669"/>
    <property type="project" value="TreeGrafter"/>
</dbReference>
<dbReference type="InterPro" id="IPR036410">
    <property type="entry name" value="HSP_DnaJ_Cys-rich_dom_sf"/>
</dbReference>
<feature type="domain" description="Peptidoglycan binding-like" evidence="2">
    <location>
        <begin position="223"/>
        <end position="281"/>
    </location>
</feature>
<evidence type="ECO:0000256" key="1">
    <source>
        <dbReference type="SAM" id="Coils"/>
    </source>
</evidence>
<dbReference type="InterPro" id="IPR036365">
    <property type="entry name" value="PGBD-like_sf"/>
</dbReference>
<dbReference type="SUPFAM" id="SSF47090">
    <property type="entry name" value="PGBD-like"/>
    <property type="match status" value="1"/>
</dbReference>
<protein>
    <recommendedName>
        <fullName evidence="2">Peptidoglycan binding-like domain-containing protein</fullName>
    </recommendedName>
</protein>
<dbReference type="GO" id="GO:0009507">
    <property type="term" value="C:chloroplast"/>
    <property type="evidence" value="ECO:0007669"/>
    <property type="project" value="TreeGrafter"/>
</dbReference>
<keyword evidence="1" id="KW-0175">Coiled coil</keyword>
<dbReference type="InterPro" id="IPR036366">
    <property type="entry name" value="PGBDSf"/>
</dbReference>
<accession>A0AAQ3RKM2</accession>
<evidence type="ECO:0000313" key="3">
    <source>
        <dbReference type="EMBL" id="WVY96013.1"/>
    </source>
</evidence>
<proteinExistence type="predicted"/>
<organism evidence="3 4">
    <name type="scientific">Vigna mungo</name>
    <name type="common">Black gram</name>
    <name type="synonym">Phaseolus mungo</name>
    <dbReference type="NCBI Taxonomy" id="3915"/>
    <lineage>
        <taxon>Eukaryota</taxon>
        <taxon>Viridiplantae</taxon>
        <taxon>Streptophyta</taxon>
        <taxon>Embryophyta</taxon>
        <taxon>Tracheophyta</taxon>
        <taxon>Spermatophyta</taxon>
        <taxon>Magnoliopsida</taxon>
        <taxon>eudicotyledons</taxon>
        <taxon>Gunneridae</taxon>
        <taxon>Pentapetalae</taxon>
        <taxon>rosids</taxon>
        <taxon>fabids</taxon>
        <taxon>Fabales</taxon>
        <taxon>Fabaceae</taxon>
        <taxon>Papilionoideae</taxon>
        <taxon>50 kb inversion clade</taxon>
        <taxon>NPAAA clade</taxon>
        <taxon>indigoferoid/millettioid clade</taxon>
        <taxon>Phaseoleae</taxon>
        <taxon>Vigna</taxon>
    </lineage>
</organism>
<reference evidence="3 4" key="1">
    <citation type="journal article" date="2023" name="Life. Sci Alliance">
        <title>Evolutionary insights into 3D genome organization and epigenetic landscape of Vigna mungo.</title>
        <authorList>
            <person name="Junaid A."/>
            <person name="Singh B."/>
            <person name="Bhatia S."/>
        </authorList>
    </citation>
    <scope>NUCLEOTIDE SEQUENCE [LARGE SCALE GENOMIC DNA]</scope>
    <source>
        <strain evidence="3">Urdbean</strain>
    </source>
</reference>
<dbReference type="Gene3D" id="1.10.101.10">
    <property type="entry name" value="PGBD-like superfamily/PGBD"/>
    <property type="match status" value="1"/>
</dbReference>
<dbReference type="Proteomes" id="UP001374535">
    <property type="component" value="Chromosome 9"/>
</dbReference>
<feature type="coiled-coil region" evidence="1">
    <location>
        <begin position="90"/>
        <end position="117"/>
    </location>
</feature>
<name>A0AAQ3RKM2_VIGMU</name>
<feature type="non-terminal residue" evidence="3">
    <location>
        <position position="1"/>
    </location>
</feature>
<sequence length="496" mass="56395">LEEQIFITNTSFNGFHHPNPTMPTLLSVTATPTFTLTLTKTLISLPKPYSLSYKFNSLVTHCSVSDREEQRWLREEQRWLREEQRWLREEQRWARERDQLLREISDLKLQIQEMERRLSTRDVSTPASVSDAVANVTLLLQVLKDKNMVLESGSSIRKLEDVRTHTHKNGEEQGKITSNIEENRIEEDEKRIEEVIEREKEVVVVEESVTVEKVSLLRKGSEGEEVRQMQEALLKLGFYSGEEDMDYSSFSSGTDRAVKTWQATLGVPEDGIMTSELLERLYLEIREKDAGSMIQDKQSTFVLPKEGENGAAVPSVTDNSEVQQNVVKIDKETEVPQRGVFLLGENRWEEPSRLVASNGVDKSKNKNATTKCLQCRGEGRLLCTGVLLSKSDSSCRISSWTFQTWSIHHLGFGETVHFFYILSLSGRLFPNPDLLFMINFGNLRPTSISFIAECDGSGEPNIEPQFLEWVEEGTKCPYCEGLGYTICDSCGGKAMV</sequence>
<dbReference type="InterPro" id="IPR002477">
    <property type="entry name" value="Peptidoglycan-bd-like"/>
</dbReference>
<dbReference type="GO" id="GO:0003756">
    <property type="term" value="F:protein disulfide isomerase activity"/>
    <property type="evidence" value="ECO:0007669"/>
    <property type="project" value="TreeGrafter"/>
</dbReference>
<dbReference type="Pfam" id="PF01471">
    <property type="entry name" value="PG_binding_1"/>
    <property type="match status" value="1"/>
</dbReference>
<dbReference type="EMBL" id="CP144692">
    <property type="protein sequence ID" value="WVY96013.1"/>
    <property type="molecule type" value="Genomic_DNA"/>
</dbReference>
<evidence type="ECO:0000313" key="4">
    <source>
        <dbReference type="Proteomes" id="UP001374535"/>
    </source>
</evidence>
<keyword evidence="4" id="KW-1185">Reference proteome</keyword>
<dbReference type="SUPFAM" id="SSF57938">
    <property type="entry name" value="DnaJ/Hsp40 cysteine-rich domain"/>
    <property type="match status" value="1"/>
</dbReference>
<evidence type="ECO:0000259" key="2">
    <source>
        <dbReference type="Pfam" id="PF01471"/>
    </source>
</evidence>
<dbReference type="PANTHER" id="PTHR15852">
    <property type="entry name" value="PLASTID TRANSCRIPTIONALLY ACTIVE PROTEIN"/>
    <property type="match status" value="1"/>
</dbReference>
<dbReference type="AlphaFoldDB" id="A0AAQ3RKM2"/>
<gene>
    <name evidence="3" type="ORF">V8G54_028164</name>
</gene>
<dbReference type="PANTHER" id="PTHR15852:SF16">
    <property type="entry name" value="PROTEIN DISULFIDE ISOMERASE PTAC5, CHLOROPLASTIC"/>
    <property type="match status" value="1"/>
</dbReference>